<evidence type="ECO:0000256" key="2">
    <source>
        <dbReference type="SAM" id="Phobius"/>
    </source>
</evidence>
<dbReference type="Pfam" id="PF15113">
    <property type="entry name" value="TMEM117"/>
    <property type="match status" value="1"/>
</dbReference>
<feature type="region of interest" description="Disordered" evidence="1">
    <location>
        <begin position="1"/>
        <end position="36"/>
    </location>
</feature>
<feature type="compositionally biased region" description="Polar residues" evidence="1">
    <location>
        <begin position="348"/>
        <end position="368"/>
    </location>
</feature>
<feature type="compositionally biased region" description="Low complexity" evidence="1">
    <location>
        <begin position="1"/>
        <end position="13"/>
    </location>
</feature>
<dbReference type="EMBL" id="LSRX01000655">
    <property type="protein sequence ID" value="OLP91653.1"/>
    <property type="molecule type" value="Genomic_DNA"/>
</dbReference>
<protein>
    <submittedName>
        <fullName evidence="3">Uncharacterized protein</fullName>
    </submittedName>
</protein>
<sequence length="1267" mass="141490">MAAAPVQGADAPATTSRPDAQQDDGGPTEKEKTSAYAKTYQDSYRVVSKAVRREQGRELRDKAWTSWMTNPHVWYRHPILRMLVPWIITLLDLYMYVEDPLNDAHVDYNVPIQGHALGLLAGRADVELWFDPGRLKHLIFLRIQRARRGVWMVIENGLYASPVWSDLAYGKDRVEYRLRCDVVPLDAWNVASRRSRCLCHLYDFCHHLLKPPLLWMRRVLIHLRMTATALELLEHLYTLMPPLILPWMVCCYEIVEAGLYTAILYSISGRYDAGDDHPDDLEIPRGSRLVRMKIQGKEVQLFDISRHPLPPDMVGDTEDENMEVGYAPPYESYFPMTTLGVVAEDVKMQSSKRSSTQMDDSSVRTSTAPLRPCKARGSIRESLRLTPGATAPGLTVSTTARSTDAAKKPKARPKIKAARTAKCKPRPANRGSDAPGASPVDGGVVSTRSGVDNDEHAGVMESRKQELLALQRAAWQRRIALRREAIQAATAKAKATSLVSSTMAAHAPSTAEPNPEPDVPEDTGRADQRCVSVETNASRFGVVLRHGNWLAYHNGVSEGVSAEQAMHREAKRHVRLVKRERSYAYFVLILKRIMDWISGTTYVLEHRGAKVEVVNGFVFQLDRLGMQELGAHFEFMATNALAYHMHLVDALSSEDVMCRLTLLFLWMGDEPGIAPPTRAETSYFLSLFPRPSQMQKEQAEPMDTKDQPKRGTFEDTSTREESLPKAMKGETHNEATSHKEPAGARASASPPPVKVPVMSSPTPPSTTASPANTMTPQHQQLQNAATTTPSGKGKTKKGKPSKGQGKSQKGNNDPSQTTSSSSHQDNVISAMGRLCLRHEDAIAVQRANQGYVWWLRTAGPESIVPSLARVSAAWNRKKDEEGIQDHPLRIVMLSTLLEVMIERAQAAVEPSRLEASAQAGLILNQGDEPFWPFLRWNQARRIEEVVSSEEMRPLEHSRLMRKLNQIRDTINPENILRCHGYHSISENMTGDTWRLLLEIETVGEEAQNLHAWLRRMINCTAWKLIGGRFRRERLGRSPLANRLAELLGCDTVSVTFWAAPTAGLKVLRLGLTLVSWIFAGIVGRQFIVGVVFKRWIKLSAFHGSEPLLCVVFLLAGCCMFGGALFYNVVAPEDRLDGTSNDIFLIFGARTEQYRHVNQCWQSLSLLVDVLTILTVTDICLQDQVRYPHFLASVKELWTRKHGGWVRVVVAWIIFSISAVTIIWTVFSTGPEEGQIRAPVILGGSDEIVRNIGAGVLVFVDLLVTAQD</sequence>
<dbReference type="PANTHER" id="PTHR31226:SF1">
    <property type="entry name" value="TRANSMEMBRANE PROTEIN 117"/>
    <property type="match status" value="1"/>
</dbReference>
<feature type="transmembrane region" description="Helical" evidence="2">
    <location>
        <begin position="1073"/>
        <end position="1095"/>
    </location>
</feature>
<feature type="compositionally biased region" description="Low complexity" evidence="1">
    <location>
        <begin position="801"/>
        <end position="810"/>
    </location>
</feature>
<keyword evidence="2" id="KW-1133">Transmembrane helix</keyword>
<feature type="region of interest" description="Disordered" evidence="1">
    <location>
        <begin position="502"/>
        <end position="526"/>
    </location>
</feature>
<feature type="compositionally biased region" description="Basic residues" evidence="1">
    <location>
        <begin position="408"/>
        <end position="427"/>
    </location>
</feature>
<dbReference type="Proteomes" id="UP000186817">
    <property type="component" value="Unassembled WGS sequence"/>
</dbReference>
<accession>A0A1Q9D8X5</accession>
<evidence type="ECO:0000313" key="4">
    <source>
        <dbReference type="Proteomes" id="UP000186817"/>
    </source>
</evidence>
<organism evidence="3 4">
    <name type="scientific">Symbiodinium microadriaticum</name>
    <name type="common">Dinoflagellate</name>
    <name type="synonym">Zooxanthella microadriatica</name>
    <dbReference type="NCBI Taxonomy" id="2951"/>
    <lineage>
        <taxon>Eukaryota</taxon>
        <taxon>Sar</taxon>
        <taxon>Alveolata</taxon>
        <taxon>Dinophyceae</taxon>
        <taxon>Suessiales</taxon>
        <taxon>Symbiodiniaceae</taxon>
        <taxon>Symbiodinium</taxon>
    </lineage>
</organism>
<feature type="compositionally biased region" description="Basic and acidic residues" evidence="1">
    <location>
        <begin position="697"/>
        <end position="742"/>
    </location>
</feature>
<reference evidence="3 4" key="1">
    <citation type="submission" date="2016-02" db="EMBL/GenBank/DDBJ databases">
        <title>Genome analysis of coral dinoflagellate symbionts highlights evolutionary adaptations to a symbiotic lifestyle.</title>
        <authorList>
            <person name="Aranda M."/>
            <person name="Li Y."/>
            <person name="Liew Y.J."/>
            <person name="Baumgarten S."/>
            <person name="Simakov O."/>
            <person name="Wilson M."/>
            <person name="Piel J."/>
            <person name="Ashoor H."/>
            <person name="Bougouffa S."/>
            <person name="Bajic V.B."/>
            <person name="Ryu T."/>
            <person name="Ravasi T."/>
            <person name="Bayer T."/>
            <person name="Micklem G."/>
            <person name="Kim H."/>
            <person name="Bhak J."/>
            <person name="Lajeunesse T.C."/>
            <person name="Voolstra C.R."/>
        </authorList>
    </citation>
    <scope>NUCLEOTIDE SEQUENCE [LARGE SCALE GENOMIC DNA]</scope>
    <source>
        <strain evidence="3 4">CCMP2467</strain>
    </source>
</reference>
<feature type="region of interest" description="Disordered" evidence="1">
    <location>
        <begin position="347"/>
        <end position="458"/>
    </location>
</feature>
<keyword evidence="2" id="KW-0812">Transmembrane</keyword>
<feature type="compositionally biased region" description="Low complexity" evidence="1">
    <location>
        <begin position="755"/>
        <end position="776"/>
    </location>
</feature>
<name>A0A1Q9D8X5_SYMMI</name>
<proteinExistence type="predicted"/>
<keyword evidence="2" id="KW-0472">Membrane</keyword>
<comment type="caution">
    <text evidence="3">The sequence shown here is derived from an EMBL/GenBank/DDBJ whole genome shotgun (WGS) entry which is preliminary data.</text>
</comment>
<evidence type="ECO:0000256" key="1">
    <source>
        <dbReference type="SAM" id="MobiDB-lite"/>
    </source>
</evidence>
<feature type="transmembrane region" description="Helical" evidence="2">
    <location>
        <begin position="1204"/>
        <end position="1226"/>
    </location>
</feature>
<dbReference type="OrthoDB" id="419360at2759"/>
<gene>
    <name evidence="3" type="ORF">AK812_SmicGene26610</name>
</gene>
<dbReference type="PANTHER" id="PTHR31226">
    <property type="entry name" value="TRANSMEMBRANE PROTEIN 117"/>
    <property type="match status" value="1"/>
</dbReference>
<feature type="region of interest" description="Disordered" evidence="1">
    <location>
        <begin position="692"/>
        <end position="825"/>
    </location>
</feature>
<keyword evidence="4" id="KW-1185">Reference proteome</keyword>
<evidence type="ECO:0000313" key="3">
    <source>
        <dbReference type="EMBL" id="OLP91653.1"/>
    </source>
</evidence>
<feature type="transmembrane region" description="Helical" evidence="2">
    <location>
        <begin position="1107"/>
        <end position="1129"/>
    </location>
</feature>
<dbReference type="InterPro" id="IPR029370">
    <property type="entry name" value="TMEM117"/>
</dbReference>
<feature type="compositionally biased region" description="Polar residues" evidence="1">
    <location>
        <begin position="811"/>
        <end position="825"/>
    </location>
</feature>
<dbReference type="AlphaFoldDB" id="A0A1Q9D8X5"/>